<keyword evidence="4 6" id="KW-0378">Hydrolase</keyword>
<dbReference type="GO" id="GO:0031640">
    <property type="term" value="P:killing of cells of another organism"/>
    <property type="evidence" value="ECO:0007669"/>
    <property type="project" value="UniProtKB-KW"/>
</dbReference>
<dbReference type="SUPFAM" id="SSF53955">
    <property type="entry name" value="Lysozyme-like"/>
    <property type="match status" value="1"/>
</dbReference>
<dbReference type="GO" id="GO:0009253">
    <property type="term" value="P:peptidoglycan catabolic process"/>
    <property type="evidence" value="ECO:0007669"/>
    <property type="project" value="InterPro"/>
</dbReference>
<accession>A0AAW8CRB5</accession>
<dbReference type="EC" id="3.2.1.17" evidence="6"/>
<dbReference type="InterPro" id="IPR034690">
    <property type="entry name" value="Endolysin_T4_type"/>
</dbReference>
<gene>
    <name evidence="7" type="ORF">QJU78_10240</name>
</gene>
<dbReference type="InterPro" id="IPR023346">
    <property type="entry name" value="Lysozyme-like_dom_sf"/>
</dbReference>
<evidence type="ECO:0000256" key="3">
    <source>
        <dbReference type="ARBA" id="ARBA00022638"/>
    </source>
</evidence>
<evidence type="ECO:0000256" key="1">
    <source>
        <dbReference type="ARBA" id="ARBA00000632"/>
    </source>
</evidence>
<dbReference type="PANTHER" id="PTHR38107">
    <property type="match status" value="1"/>
</dbReference>
<dbReference type="Gene3D" id="1.10.530.40">
    <property type="match status" value="1"/>
</dbReference>
<dbReference type="EMBL" id="JASAYJ010000030">
    <property type="protein sequence ID" value="MDP8188131.1"/>
    <property type="molecule type" value="Genomic_DNA"/>
</dbReference>
<dbReference type="InterPro" id="IPR002196">
    <property type="entry name" value="Glyco_hydro_24"/>
</dbReference>
<dbReference type="AlphaFoldDB" id="A0AAW8CRB5"/>
<dbReference type="InterPro" id="IPR051018">
    <property type="entry name" value="Bacteriophage_GH24"/>
</dbReference>
<comment type="caution">
    <text evidence="7">The sequence shown here is derived from an EMBL/GenBank/DDBJ whole genome shotgun (WGS) entry which is preliminary data.</text>
</comment>
<evidence type="ECO:0000313" key="7">
    <source>
        <dbReference type="EMBL" id="MDP8188131.1"/>
    </source>
</evidence>
<dbReference type="InterPro" id="IPR023347">
    <property type="entry name" value="Lysozyme_dom_sf"/>
</dbReference>
<keyword evidence="2 6" id="KW-0929">Antimicrobial</keyword>
<keyword evidence="5 6" id="KW-0326">Glycosidase</keyword>
<dbReference type="RefSeq" id="WP_211597582.1">
    <property type="nucleotide sequence ID" value="NZ_JAGRQI010000006.1"/>
</dbReference>
<evidence type="ECO:0000256" key="5">
    <source>
        <dbReference type="ARBA" id="ARBA00023295"/>
    </source>
</evidence>
<keyword evidence="3 6" id="KW-0081">Bacteriolytic enzyme</keyword>
<reference evidence="7" key="1">
    <citation type="journal article" date="2023" name="Front. Microbiol.">
        <title>Phylogeography and host specificity of Pasteurellaceae pathogenic to sea-farmed fish in the north-east Atlantic.</title>
        <authorList>
            <person name="Gulla S."/>
            <person name="Colquhoun D.J."/>
            <person name="Olsen A.B."/>
            <person name="Spilsberg B."/>
            <person name="Lagesen K."/>
            <person name="Aakesson C.P."/>
            <person name="Strom S."/>
            <person name="Manji F."/>
            <person name="Birkbeck T.H."/>
            <person name="Nilsen H.K."/>
        </authorList>
    </citation>
    <scope>NUCLEOTIDE SEQUENCE</scope>
    <source>
        <strain evidence="7">VIB1234</strain>
    </source>
</reference>
<comment type="catalytic activity">
    <reaction evidence="1 6">
        <text>Hydrolysis of (1-&gt;4)-beta-linkages between N-acetylmuramic acid and N-acetyl-D-glucosamine residues in a peptidoglycan and between N-acetyl-D-glucosamine residues in chitodextrins.</text>
        <dbReference type="EC" id="3.2.1.17"/>
    </reaction>
</comment>
<dbReference type="PANTHER" id="PTHR38107:SF4">
    <property type="entry name" value="LYSOZYME"/>
    <property type="match status" value="1"/>
</dbReference>
<name>A0AAW8CRB5_9PAST</name>
<dbReference type="HAMAP" id="MF_04110">
    <property type="entry name" value="ENDOLYSIN_T4"/>
    <property type="match status" value="1"/>
</dbReference>
<comment type="similarity">
    <text evidence="6">Belongs to the glycosyl hydrolase 24 family.</text>
</comment>
<dbReference type="Pfam" id="PF00959">
    <property type="entry name" value="Phage_lysozyme"/>
    <property type="match status" value="1"/>
</dbReference>
<evidence type="ECO:0000256" key="4">
    <source>
        <dbReference type="ARBA" id="ARBA00022801"/>
    </source>
</evidence>
<evidence type="ECO:0000313" key="8">
    <source>
        <dbReference type="Proteomes" id="UP001230466"/>
    </source>
</evidence>
<dbReference type="CDD" id="cd16901">
    <property type="entry name" value="lyz_P1"/>
    <property type="match status" value="1"/>
</dbReference>
<dbReference type="GO" id="GO:0042742">
    <property type="term" value="P:defense response to bacterium"/>
    <property type="evidence" value="ECO:0007669"/>
    <property type="project" value="UniProtKB-KW"/>
</dbReference>
<organism evidence="7 8">
    <name type="scientific">Pasteurella atlantica</name>
    <dbReference type="NCBI Taxonomy" id="2827233"/>
    <lineage>
        <taxon>Bacteria</taxon>
        <taxon>Pseudomonadati</taxon>
        <taxon>Pseudomonadota</taxon>
        <taxon>Gammaproteobacteria</taxon>
        <taxon>Pasteurellales</taxon>
        <taxon>Pasteurellaceae</taxon>
        <taxon>Pasteurella</taxon>
    </lineage>
</organism>
<proteinExistence type="inferred from homology"/>
<dbReference type="Proteomes" id="UP001230466">
    <property type="component" value="Unassembled WGS sequence"/>
</dbReference>
<dbReference type="GO" id="GO:0016998">
    <property type="term" value="P:cell wall macromolecule catabolic process"/>
    <property type="evidence" value="ECO:0007669"/>
    <property type="project" value="InterPro"/>
</dbReference>
<evidence type="ECO:0000256" key="2">
    <source>
        <dbReference type="ARBA" id="ARBA00022529"/>
    </source>
</evidence>
<sequence>MKKIKIAGAIVCSVITVIGIVKTQYPQIKVSKQGLEVIGNAEGCRAKPYTCPANHLTVGIGSTEYSGHKIQRNKTYSLQEIAERWKDDLIIAQQCVEDYANGDEMPQGAYDSLVSITFNVGCRTMKKSTLFRLAKQGYSPKMCVQFPRWVYAGGRKLKGLIKRRAKEKALCLGG</sequence>
<evidence type="ECO:0000256" key="6">
    <source>
        <dbReference type="RuleBase" id="RU003788"/>
    </source>
</evidence>
<protein>
    <recommendedName>
        <fullName evidence="6">Lysozyme</fullName>
        <ecNumber evidence="6">3.2.1.17</ecNumber>
    </recommendedName>
</protein>
<dbReference type="GO" id="GO:0003796">
    <property type="term" value="F:lysozyme activity"/>
    <property type="evidence" value="ECO:0007669"/>
    <property type="project" value="UniProtKB-EC"/>
</dbReference>